<evidence type="ECO:0000259" key="13">
    <source>
        <dbReference type="PROSITE" id="PS50111"/>
    </source>
</evidence>
<comment type="subcellular location">
    <subcellularLocation>
        <location evidence="1">Cell inner membrane</location>
        <topology evidence="1">Multi-pass membrane protein</topology>
    </subcellularLocation>
</comment>
<dbReference type="PROSITE" id="PS50885">
    <property type="entry name" value="HAMP"/>
    <property type="match status" value="1"/>
</dbReference>
<dbReference type="InterPro" id="IPR003122">
    <property type="entry name" value="Tar_rcpt_lig-bd"/>
</dbReference>
<dbReference type="PANTHER" id="PTHR43531">
    <property type="entry name" value="PROTEIN ICFG"/>
    <property type="match status" value="1"/>
</dbReference>
<keyword evidence="9 11" id="KW-0807">Transducer</keyword>
<dbReference type="PANTHER" id="PTHR43531:SF14">
    <property type="entry name" value="METHYL-ACCEPTING CHEMOTAXIS PROTEIN I-RELATED"/>
    <property type="match status" value="1"/>
</dbReference>
<dbReference type="InterPro" id="IPR004090">
    <property type="entry name" value="Chemotax_Me-accpt_rcpt"/>
</dbReference>
<evidence type="ECO:0000256" key="2">
    <source>
        <dbReference type="ARBA" id="ARBA00022475"/>
    </source>
</evidence>
<feature type="domain" description="Methyl-accepting transducer" evidence="13">
    <location>
        <begin position="268"/>
        <end position="497"/>
    </location>
</feature>
<evidence type="ECO:0000256" key="10">
    <source>
        <dbReference type="ARBA" id="ARBA00029447"/>
    </source>
</evidence>
<keyword evidence="7 12" id="KW-1133">Transmembrane helix</keyword>
<evidence type="ECO:0000256" key="1">
    <source>
        <dbReference type="ARBA" id="ARBA00004429"/>
    </source>
</evidence>
<dbReference type="Pfam" id="PF00672">
    <property type="entry name" value="HAMP"/>
    <property type="match status" value="1"/>
</dbReference>
<dbReference type="Pfam" id="PF02203">
    <property type="entry name" value="TarH"/>
    <property type="match status" value="1"/>
</dbReference>
<dbReference type="InterPro" id="IPR051310">
    <property type="entry name" value="MCP_chemotaxis"/>
</dbReference>
<evidence type="ECO:0000256" key="4">
    <source>
        <dbReference type="ARBA" id="ARBA00022500"/>
    </source>
</evidence>
<name>A0ABU2CGE2_9BURK</name>
<keyword evidence="2" id="KW-1003">Cell membrane</keyword>
<protein>
    <submittedName>
        <fullName evidence="15">Methyl-accepting chemotaxis protein-1 (Serine sensor receptor)</fullName>
    </submittedName>
</protein>
<comment type="similarity">
    <text evidence="10">Belongs to the methyl-accepting chemotaxis (MCP) protein family.</text>
</comment>
<keyword evidence="4" id="KW-0145">Chemotaxis</keyword>
<dbReference type="SUPFAM" id="SSF58104">
    <property type="entry name" value="Methyl-accepting chemotaxis protein (MCP) signaling domain"/>
    <property type="match status" value="1"/>
</dbReference>
<dbReference type="Proteomes" id="UP001180487">
    <property type="component" value="Unassembled WGS sequence"/>
</dbReference>
<evidence type="ECO:0000256" key="7">
    <source>
        <dbReference type="ARBA" id="ARBA00022989"/>
    </source>
</evidence>
<evidence type="ECO:0000256" key="8">
    <source>
        <dbReference type="ARBA" id="ARBA00023136"/>
    </source>
</evidence>
<evidence type="ECO:0000256" key="6">
    <source>
        <dbReference type="ARBA" id="ARBA00022692"/>
    </source>
</evidence>
<dbReference type="CDD" id="cd06225">
    <property type="entry name" value="HAMP"/>
    <property type="match status" value="1"/>
</dbReference>
<evidence type="ECO:0000256" key="9">
    <source>
        <dbReference type="ARBA" id="ARBA00023224"/>
    </source>
</evidence>
<evidence type="ECO:0000313" key="16">
    <source>
        <dbReference type="Proteomes" id="UP001180487"/>
    </source>
</evidence>
<keyword evidence="15" id="KW-0675">Receptor</keyword>
<keyword evidence="8 12" id="KW-0472">Membrane</keyword>
<dbReference type="SMART" id="SM00283">
    <property type="entry name" value="MA"/>
    <property type="match status" value="1"/>
</dbReference>
<feature type="domain" description="HAMP" evidence="14">
    <location>
        <begin position="211"/>
        <end position="263"/>
    </location>
</feature>
<evidence type="ECO:0000313" key="15">
    <source>
        <dbReference type="EMBL" id="MDR7380368.1"/>
    </source>
</evidence>
<evidence type="ECO:0000256" key="5">
    <source>
        <dbReference type="ARBA" id="ARBA00022519"/>
    </source>
</evidence>
<dbReference type="Gene3D" id="1.10.287.950">
    <property type="entry name" value="Methyl-accepting chemotaxis protein"/>
    <property type="match status" value="1"/>
</dbReference>
<evidence type="ECO:0000256" key="11">
    <source>
        <dbReference type="PROSITE-ProRule" id="PRU00284"/>
    </source>
</evidence>
<organism evidence="15 16">
    <name type="scientific">Rhodoferax ferrireducens</name>
    <dbReference type="NCBI Taxonomy" id="192843"/>
    <lineage>
        <taxon>Bacteria</taxon>
        <taxon>Pseudomonadati</taxon>
        <taxon>Pseudomonadota</taxon>
        <taxon>Betaproteobacteria</taxon>
        <taxon>Burkholderiales</taxon>
        <taxon>Comamonadaceae</taxon>
        <taxon>Rhodoferax</taxon>
    </lineage>
</organism>
<dbReference type="InterPro" id="IPR004089">
    <property type="entry name" value="MCPsignal_dom"/>
</dbReference>
<keyword evidence="6 12" id="KW-0812">Transmembrane</keyword>
<dbReference type="PRINTS" id="PR00260">
    <property type="entry name" value="CHEMTRNSDUCR"/>
</dbReference>
<feature type="transmembrane region" description="Helical" evidence="12">
    <location>
        <begin position="190"/>
        <end position="210"/>
    </location>
</feature>
<dbReference type="SMART" id="SM00304">
    <property type="entry name" value="HAMP"/>
    <property type="match status" value="1"/>
</dbReference>
<dbReference type="RefSeq" id="WP_310377189.1">
    <property type="nucleotide sequence ID" value="NZ_JAVDXT010000008.1"/>
</dbReference>
<dbReference type="Pfam" id="PF00015">
    <property type="entry name" value="MCPsignal"/>
    <property type="match status" value="1"/>
</dbReference>
<keyword evidence="3" id="KW-0488">Methylation</keyword>
<evidence type="ECO:0000259" key="14">
    <source>
        <dbReference type="PROSITE" id="PS50885"/>
    </source>
</evidence>
<keyword evidence="16" id="KW-1185">Reference proteome</keyword>
<gene>
    <name evidence="15" type="ORF">J2X19_005071</name>
</gene>
<comment type="caution">
    <text evidence="15">The sequence shown here is derived from an EMBL/GenBank/DDBJ whole genome shotgun (WGS) entry which is preliminary data.</text>
</comment>
<sequence>MKNFKISTRLLVLVGVLSALLVAIGALGLFGIAKSNAAMASMYQDRMQAQAAVADFQFLTTRNRQLISNALLSPAPEKVAKAIAEAEANILKSNKVWESLVAVEMSPDGEKLVQVIAGKHQRIMKDGLSPALAALKDSDVATARVLVVRKFDDLFDPIAEDISALLVLTKQEAALAYEDSAARYQTIRNIFVASIACGVLFAVLFGLALMRGITQPLLQAGEVANAVARGDLSQSIDTTGTDEVATVMQALAAMQISLSQVVATVRQGSENVATASAEIAQGNHDLSARTEHQASALEETAASTEELNSTVRQNAESATQANQLALSASKVAAEGGAVVADVVETMKGINDSSQKIADIIGVIDGIAFQTNILALNAAVEAARAGEQGRGFAVVASEVRSLAGRSADAAKEIKQLISTSVERVARGTAQVDKAGATMTEVVNAIRRVTGIVGEITAASSEQSSGVAQIGEAVTQIDQATQQNAALVEQMAAAASSMRAQAQDLVDAVAVFKLA</sequence>
<dbReference type="CDD" id="cd11386">
    <property type="entry name" value="MCP_signal"/>
    <property type="match status" value="1"/>
</dbReference>
<dbReference type="PROSITE" id="PS50111">
    <property type="entry name" value="CHEMOTAXIS_TRANSDUC_2"/>
    <property type="match status" value="1"/>
</dbReference>
<accession>A0ABU2CGE2</accession>
<evidence type="ECO:0000256" key="3">
    <source>
        <dbReference type="ARBA" id="ARBA00022481"/>
    </source>
</evidence>
<keyword evidence="5" id="KW-0997">Cell inner membrane</keyword>
<reference evidence="15 16" key="1">
    <citation type="submission" date="2023-07" db="EMBL/GenBank/DDBJ databases">
        <title>Sorghum-associated microbial communities from plants grown in Nebraska, USA.</title>
        <authorList>
            <person name="Schachtman D."/>
        </authorList>
    </citation>
    <scope>NUCLEOTIDE SEQUENCE [LARGE SCALE GENOMIC DNA]</scope>
    <source>
        <strain evidence="15 16">BE313</strain>
    </source>
</reference>
<proteinExistence type="inferred from homology"/>
<dbReference type="EMBL" id="JAVDXT010000008">
    <property type="protein sequence ID" value="MDR7380368.1"/>
    <property type="molecule type" value="Genomic_DNA"/>
</dbReference>
<dbReference type="InterPro" id="IPR003660">
    <property type="entry name" value="HAMP_dom"/>
</dbReference>
<evidence type="ECO:0000256" key="12">
    <source>
        <dbReference type="SAM" id="Phobius"/>
    </source>
</evidence>